<protein>
    <submittedName>
        <fullName evidence="1">Uncharacterized protein</fullName>
    </submittedName>
</protein>
<dbReference type="AlphaFoldDB" id="A0A7J8LHE3"/>
<proteinExistence type="predicted"/>
<dbReference type="EMBL" id="JABEZX010000003">
    <property type="protein sequence ID" value="MBA0551829.1"/>
    <property type="molecule type" value="Genomic_DNA"/>
</dbReference>
<reference evidence="1 2" key="1">
    <citation type="journal article" date="2019" name="Genome Biol. Evol.">
        <title>Insights into the evolution of the New World diploid cottons (Gossypium, subgenus Houzingenia) based on genome sequencing.</title>
        <authorList>
            <person name="Grover C.E."/>
            <person name="Arick M.A. 2nd"/>
            <person name="Thrash A."/>
            <person name="Conover J.L."/>
            <person name="Sanders W.S."/>
            <person name="Peterson D.G."/>
            <person name="Frelichowski J.E."/>
            <person name="Scheffler J.A."/>
            <person name="Scheffler B.E."/>
            <person name="Wendel J.F."/>
        </authorList>
    </citation>
    <scope>NUCLEOTIDE SEQUENCE [LARGE SCALE GENOMIC DNA]</scope>
    <source>
        <strain evidence="1">157</strain>
        <tissue evidence="1">Leaf</tissue>
    </source>
</reference>
<gene>
    <name evidence="1" type="ORF">Golob_022691</name>
</gene>
<dbReference type="Proteomes" id="UP000593572">
    <property type="component" value="Unassembled WGS sequence"/>
</dbReference>
<keyword evidence="2" id="KW-1185">Reference proteome</keyword>
<accession>A0A7J8LHE3</accession>
<feature type="non-terminal residue" evidence="1">
    <location>
        <position position="174"/>
    </location>
</feature>
<comment type="caution">
    <text evidence="1">The sequence shown here is derived from an EMBL/GenBank/DDBJ whole genome shotgun (WGS) entry which is preliminary data.</text>
</comment>
<sequence>MSQLLTHVIGIIRVLFSRKEESVLERSLAYLLLNGKGRLRRASTSDCQESLKSIVVKQPLSLSKLHDQEAAEEAEICCLSHSRCICSLKCCSFYFTPSLCMILLLSHCPGLCIQCLPERLVFLTFRSFSISPSFKDRSSHESPSLGEKMSIKKLSLKCWILSLLPVPPLSIDRC</sequence>
<evidence type="ECO:0000313" key="1">
    <source>
        <dbReference type="EMBL" id="MBA0551829.1"/>
    </source>
</evidence>
<evidence type="ECO:0000313" key="2">
    <source>
        <dbReference type="Proteomes" id="UP000593572"/>
    </source>
</evidence>
<organism evidence="1 2">
    <name type="scientific">Gossypium lobatum</name>
    <dbReference type="NCBI Taxonomy" id="34289"/>
    <lineage>
        <taxon>Eukaryota</taxon>
        <taxon>Viridiplantae</taxon>
        <taxon>Streptophyta</taxon>
        <taxon>Embryophyta</taxon>
        <taxon>Tracheophyta</taxon>
        <taxon>Spermatophyta</taxon>
        <taxon>Magnoliopsida</taxon>
        <taxon>eudicotyledons</taxon>
        <taxon>Gunneridae</taxon>
        <taxon>Pentapetalae</taxon>
        <taxon>rosids</taxon>
        <taxon>malvids</taxon>
        <taxon>Malvales</taxon>
        <taxon>Malvaceae</taxon>
        <taxon>Malvoideae</taxon>
        <taxon>Gossypium</taxon>
    </lineage>
</organism>
<name>A0A7J8LHE3_9ROSI</name>